<name>A0A1G7GKA9_9SPHI</name>
<keyword evidence="3" id="KW-1185">Reference proteome</keyword>
<organism evidence="2 3">
    <name type="scientific">Mucilaginibacter pineti</name>
    <dbReference type="NCBI Taxonomy" id="1391627"/>
    <lineage>
        <taxon>Bacteria</taxon>
        <taxon>Pseudomonadati</taxon>
        <taxon>Bacteroidota</taxon>
        <taxon>Sphingobacteriia</taxon>
        <taxon>Sphingobacteriales</taxon>
        <taxon>Sphingobacteriaceae</taxon>
        <taxon>Mucilaginibacter</taxon>
    </lineage>
</organism>
<evidence type="ECO:0000256" key="1">
    <source>
        <dbReference type="SAM" id="MobiDB-lite"/>
    </source>
</evidence>
<dbReference type="OrthoDB" id="6372253at2"/>
<evidence type="ECO:0000313" key="3">
    <source>
        <dbReference type="Proteomes" id="UP000199072"/>
    </source>
</evidence>
<dbReference type="AlphaFoldDB" id="A0A1G7GKA9"/>
<gene>
    <name evidence="2" type="ORF">SAMN05216464_110183</name>
</gene>
<proteinExistence type="predicted"/>
<dbReference type="Proteomes" id="UP000199072">
    <property type="component" value="Unassembled WGS sequence"/>
</dbReference>
<feature type="region of interest" description="Disordered" evidence="1">
    <location>
        <begin position="221"/>
        <end position="276"/>
    </location>
</feature>
<sequence>MKENNVDYLINQVKYTGFGDSLEFAIRENVAKGEPEFDLKYKPDFGNDKVESTLHFKKSKKEDNYFFNSYDVTVAQKEGEALQQNFAVFKAKQILVRDGDGNIMNDKDGKELKEWINSSITLKEAYNLMEGRSVLKDYVVPKKEDDENGIDKKYSKWNTIDFSTKESNGNYAMKKYDTYELDTKLSTHHIKDFNENPSVKKEIMDSLQKGNRQVVTVVMPDGKEEKRGYEANPKFKTANKFDNNQRVKNQSEKKGETIAEDGTKKNENKKKGQGVS</sequence>
<reference evidence="2 3" key="1">
    <citation type="submission" date="2016-10" db="EMBL/GenBank/DDBJ databases">
        <authorList>
            <person name="de Groot N.N."/>
        </authorList>
    </citation>
    <scope>NUCLEOTIDE SEQUENCE [LARGE SCALE GENOMIC DNA]</scope>
    <source>
        <strain evidence="2 3">47C3B</strain>
    </source>
</reference>
<feature type="compositionally biased region" description="Basic and acidic residues" evidence="1">
    <location>
        <begin position="243"/>
        <end position="270"/>
    </location>
</feature>
<accession>A0A1G7GKA9</accession>
<evidence type="ECO:0000313" key="2">
    <source>
        <dbReference type="EMBL" id="SDE88531.1"/>
    </source>
</evidence>
<protein>
    <submittedName>
        <fullName evidence="2">Uncharacterized protein</fullName>
    </submittedName>
</protein>
<dbReference type="STRING" id="1391627.SAMN05216464_110183"/>
<dbReference type="EMBL" id="FNAI01000010">
    <property type="protein sequence ID" value="SDE88531.1"/>
    <property type="molecule type" value="Genomic_DNA"/>
</dbReference>
<dbReference type="RefSeq" id="WP_091152120.1">
    <property type="nucleotide sequence ID" value="NZ_FNAI01000010.1"/>
</dbReference>